<gene>
    <name evidence="1" type="ORF">C1O66_01160</name>
</gene>
<evidence type="ECO:0008006" key="3">
    <source>
        <dbReference type="Google" id="ProtNLM"/>
    </source>
</evidence>
<dbReference type="EMBL" id="POSP01000001">
    <property type="protein sequence ID" value="PND40037.1"/>
    <property type="molecule type" value="Genomic_DNA"/>
</dbReference>
<comment type="caution">
    <text evidence="1">The sequence shown here is derived from an EMBL/GenBank/DDBJ whole genome shotgun (WGS) entry which is preliminary data.</text>
</comment>
<name>A0A2N8L2V4_9BURK</name>
<organism evidence="1 2">
    <name type="scientific">Kinneretia aquatilis</name>
    <dbReference type="NCBI Taxonomy" id="2070761"/>
    <lineage>
        <taxon>Bacteria</taxon>
        <taxon>Pseudomonadati</taxon>
        <taxon>Pseudomonadota</taxon>
        <taxon>Betaproteobacteria</taxon>
        <taxon>Burkholderiales</taxon>
        <taxon>Sphaerotilaceae</taxon>
        <taxon>Roseateles</taxon>
    </lineage>
</organism>
<accession>A0A2N8L2V4</accession>
<proteinExistence type="predicted"/>
<sequence length="149" mass="16162">MTEDQTAFRAESTTAWPYLAEVTLDESPRLQPQAAPMIQHPDDSLPDGQGQATAALLINAQGNVDAVLVSAEQLPRRFVRAIQKAFEAQSFQPGRMGGQEQAARLCLAVQFQEGEPPRWEFRPSPAGWADRVVTAENALASCTPSASAR</sequence>
<dbReference type="Gene3D" id="3.30.1150.10">
    <property type="match status" value="1"/>
</dbReference>
<reference evidence="1 2" key="1">
    <citation type="submission" date="2018-01" db="EMBL/GenBank/DDBJ databases">
        <title>Draft genome sequence of Paucibacter aquatile CR182 isolated from freshwater of the Nakdong River.</title>
        <authorList>
            <person name="Choi A."/>
            <person name="Chung E.J."/>
        </authorList>
    </citation>
    <scope>NUCLEOTIDE SEQUENCE [LARGE SCALE GENOMIC DNA]</scope>
    <source>
        <strain evidence="1 2">CR182</strain>
    </source>
</reference>
<dbReference type="SUPFAM" id="SSF74653">
    <property type="entry name" value="TolA/TonB C-terminal domain"/>
    <property type="match status" value="1"/>
</dbReference>
<evidence type="ECO:0000313" key="2">
    <source>
        <dbReference type="Proteomes" id="UP000235916"/>
    </source>
</evidence>
<dbReference type="AlphaFoldDB" id="A0A2N8L2V4"/>
<keyword evidence="2" id="KW-1185">Reference proteome</keyword>
<evidence type="ECO:0000313" key="1">
    <source>
        <dbReference type="EMBL" id="PND40037.1"/>
    </source>
</evidence>
<protein>
    <recommendedName>
        <fullName evidence="3">TonB C-terminal domain-containing protein</fullName>
    </recommendedName>
</protein>
<dbReference type="Proteomes" id="UP000235916">
    <property type="component" value="Unassembled WGS sequence"/>
</dbReference>